<evidence type="ECO:0000313" key="2">
    <source>
        <dbReference type="EMBL" id="WAQ81730.1"/>
    </source>
</evidence>
<feature type="compositionally biased region" description="Low complexity" evidence="1">
    <location>
        <begin position="15"/>
        <end position="27"/>
    </location>
</feature>
<organism evidence="2 3">
    <name type="scientific">Puccinia triticina</name>
    <dbReference type="NCBI Taxonomy" id="208348"/>
    <lineage>
        <taxon>Eukaryota</taxon>
        <taxon>Fungi</taxon>
        <taxon>Dikarya</taxon>
        <taxon>Basidiomycota</taxon>
        <taxon>Pucciniomycotina</taxon>
        <taxon>Pucciniomycetes</taxon>
        <taxon>Pucciniales</taxon>
        <taxon>Pucciniaceae</taxon>
        <taxon>Puccinia</taxon>
    </lineage>
</organism>
<proteinExistence type="predicted"/>
<feature type="region of interest" description="Disordered" evidence="1">
    <location>
        <begin position="76"/>
        <end position="97"/>
    </location>
</feature>
<reference evidence="2" key="1">
    <citation type="submission" date="2022-10" db="EMBL/GenBank/DDBJ databases">
        <title>Puccinia triticina Genome sequencing and assembly.</title>
        <authorList>
            <person name="Li C."/>
        </authorList>
    </citation>
    <scope>NUCLEOTIDE SEQUENCE</scope>
    <source>
        <strain evidence="2">Pt15</strain>
    </source>
</reference>
<gene>
    <name evidence="2" type="ORF">PtA15_2A41</name>
</gene>
<dbReference type="EMBL" id="CP110422">
    <property type="protein sequence ID" value="WAQ81730.1"/>
    <property type="molecule type" value="Genomic_DNA"/>
</dbReference>
<protein>
    <submittedName>
        <fullName evidence="2">Uncharacterized protein</fullName>
    </submittedName>
</protein>
<dbReference type="GeneID" id="77807324"/>
<accession>A0ABY7C989</accession>
<evidence type="ECO:0000256" key="1">
    <source>
        <dbReference type="SAM" id="MobiDB-lite"/>
    </source>
</evidence>
<dbReference type="Proteomes" id="UP001164743">
    <property type="component" value="Chromosome 2A"/>
</dbReference>
<name>A0ABY7C989_9BASI</name>
<dbReference type="RefSeq" id="XP_053017285.1">
    <property type="nucleotide sequence ID" value="XM_053166440.1"/>
</dbReference>
<keyword evidence="3" id="KW-1185">Reference proteome</keyword>
<evidence type="ECO:0000313" key="3">
    <source>
        <dbReference type="Proteomes" id="UP001164743"/>
    </source>
</evidence>
<feature type="region of interest" description="Disordered" evidence="1">
    <location>
        <begin position="1"/>
        <end position="38"/>
    </location>
</feature>
<sequence>MGASAARGDALSDSPTKPTKAPGTTAPWSRQSRPLSTPAACLLDQAASSSPSIELSDDGRRHTLASLLLSVYPGLNLQPATLGPEHNSTPPDGRLTP</sequence>